<feature type="region of interest" description="Disordered" evidence="2">
    <location>
        <begin position="119"/>
        <end position="141"/>
    </location>
</feature>
<evidence type="ECO:0000256" key="2">
    <source>
        <dbReference type="SAM" id="MobiDB-lite"/>
    </source>
</evidence>
<dbReference type="PANTHER" id="PTHR11487">
    <property type="entry name" value="THIOESTERASE"/>
    <property type="match status" value="1"/>
</dbReference>
<gene>
    <name evidence="4" type="ORF">BKH29_08525</name>
</gene>
<dbReference type="SUPFAM" id="SSF53474">
    <property type="entry name" value="alpha/beta-Hydrolases"/>
    <property type="match status" value="1"/>
</dbReference>
<name>A0A1Q8V7B3_9ACTO</name>
<dbReference type="Proteomes" id="UP000186857">
    <property type="component" value="Unassembled WGS sequence"/>
</dbReference>
<evidence type="ECO:0000259" key="3">
    <source>
        <dbReference type="Pfam" id="PF00975"/>
    </source>
</evidence>
<organism evidence="4 5">
    <name type="scientific">Actinomyces oris</name>
    <dbReference type="NCBI Taxonomy" id="544580"/>
    <lineage>
        <taxon>Bacteria</taxon>
        <taxon>Bacillati</taxon>
        <taxon>Actinomycetota</taxon>
        <taxon>Actinomycetes</taxon>
        <taxon>Actinomycetales</taxon>
        <taxon>Actinomycetaceae</taxon>
        <taxon>Actinomyces</taxon>
    </lineage>
</organism>
<proteinExistence type="inferred from homology"/>
<dbReference type="EMBL" id="MSKJ01000018">
    <property type="protein sequence ID" value="OLO43988.1"/>
    <property type="molecule type" value="Genomic_DNA"/>
</dbReference>
<dbReference type="AlphaFoldDB" id="A0A1Q8V7B3"/>
<protein>
    <submittedName>
        <fullName evidence="4">Thioesterase</fullName>
    </submittedName>
</protein>
<evidence type="ECO:0000313" key="5">
    <source>
        <dbReference type="Proteomes" id="UP000186857"/>
    </source>
</evidence>
<dbReference type="RefSeq" id="WP_009393537.1">
    <property type="nucleotide sequence ID" value="NZ_MSKJ01000018.1"/>
</dbReference>
<evidence type="ECO:0000313" key="4">
    <source>
        <dbReference type="EMBL" id="OLO43988.1"/>
    </source>
</evidence>
<comment type="similarity">
    <text evidence="1">Belongs to the thioesterase family.</text>
</comment>
<dbReference type="InterPro" id="IPR029058">
    <property type="entry name" value="AB_hydrolase_fold"/>
</dbReference>
<sequence length="259" mass="28456">MTCLALSSALHNPLLYAVGRVQTPTAVVLGLPHAGGTCRLFLGWERLVPHDTQLLALRYPGREARLTHAPFRRMSDLVEQILSATLFLEDMDLYLFGHSMGALVGYAVCQEMKARGRRAPSGLVVSSSRPPRGTPESAPIRTRSDASLCEELLALGGTPPEVLKDPATRELVLSSLRADYELLETWTPLEGPIDSPIHEIHGDADTLTEDDVDGWRRSTTSDFHSRTVPGGHFYLSDSPALATHCLTDLIRSRRTTNHQ</sequence>
<feature type="domain" description="Thioesterase" evidence="3">
    <location>
        <begin position="31"/>
        <end position="246"/>
    </location>
</feature>
<dbReference type="InterPro" id="IPR001031">
    <property type="entry name" value="Thioesterase"/>
</dbReference>
<dbReference type="GO" id="GO:0008610">
    <property type="term" value="P:lipid biosynthetic process"/>
    <property type="evidence" value="ECO:0007669"/>
    <property type="project" value="TreeGrafter"/>
</dbReference>
<comment type="caution">
    <text evidence="4">The sequence shown here is derived from an EMBL/GenBank/DDBJ whole genome shotgun (WGS) entry which is preliminary data.</text>
</comment>
<dbReference type="Pfam" id="PF00975">
    <property type="entry name" value="Thioesterase"/>
    <property type="match status" value="1"/>
</dbReference>
<dbReference type="Gene3D" id="3.40.50.1820">
    <property type="entry name" value="alpha/beta hydrolase"/>
    <property type="match status" value="1"/>
</dbReference>
<accession>A0A1Q8V7B3</accession>
<dbReference type="InterPro" id="IPR012223">
    <property type="entry name" value="TEII"/>
</dbReference>
<dbReference type="OrthoDB" id="4169718at2"/>
<reference evidence="4 5" key="1">
    <citation type="submission" date="2016-12" db="EMBL/GenBank/DDBJ databases">
        <title>Genomic Comparison of strains in the 'Actinomyces naeslundii' Group.</title>
        <authorList>
            <person name="Mughal S.R."/>
            <person name="Do T."/>
            <person name="Gilbert S.C."/>
            <person name="Witherden E.A."/>
            <person name="Didelot X."/>
            <person name="Beighton D."/>
        </authorList>
    </citation>
    <scope>NUCLEOTIDE SEQUENCE [LARGE SCALE GENOMIC DNA]</scope>
    <source>
        <strain evidence="4 5">CCUG 33920</strain>
    </source>
</reference>
<evidence type="ECO:0000256" key="1">
    <source>
        <dbReference type="ARBA" id="ARBA00007169"/>
    </source>
</evidence>
<dbReference type="PANTHER" id="PTHR11487:SF0">
    <property type="entry name" value="S-ACYL FATTY ACID SYNTHASE THIOESTERASE, MEDIUM CHAIN"/>
    <property type="match status" value="1"/>
</dbReference>